<sequence length="131" mass="14382">MKLFFLLLVISITGTYGQSALYGEKLDSPLTLRNGLVIVVGDTIHFGKGTLPNGDFNYITRSGKTPLTRQWCGRYAIVQAIRGNERKKYIVVRAGRTAVIDITAAISVAEIVGINKSSLTLTPVHIRGDYR</sequence>
<dbReference type="RefSeq" id="WP_164035256.1">
    <property type="nucleotide sequence ID" value="NZ_JAAGNZ010000001.1"/>
</dbReference>
<proteinExistence type="predicted"/>
<organism evidence="1 2">
    <name type="scientific">Spirosoma agri</name>
    <dbReference type="NCBI Taxonomy" id="1987381"/>
    <lineage>
        <taxon>Bacteria</taxon>
        <taxon>Pseudomonadati</taxon>
        <taxon>Bacteroidota</taxon>
        <taxon>Cytophagia</taxon>
        <taxon>Cytophagales</taxon>
        <taxon>Cytophagaceae</taxon>
        <taxon>Spirosoma</taxon>
    </lineage>
</organism>
<comment type="caution">
    <text evidence="1">The sequence shown here is derived from an EMBL/GenBank/DDBJ whole genome shotgun (WGS) entry which is preliminary data.</text>
</comment>
<evidence type="ECO:0000313" key="2">
    <source>
        <dbReference type="Proteomes" id="UP000477386"/>
    </source>
</evidence>
<gene>
    <name evidence="1" type="ORF">GK091_03655</name>
</gene>
<reference evidence="1 2" key="1">
    <citation type="submission" date="2020-02" db="EMBL/GenBank/DDBJ databases">
        <title>Draft genome sequence of two Spirosoma agri KCTC 52727 and Spirosoma terrae KCTC 52035.</title>
        <authorList>
            <person name="Rojas J."/>
            <person name="Ambika Manirajan B."/>
            <person name="Ratering S."/>
            <person name="Suarez C."/>
            <person name="Schnell S."/>
        </authorList>
    </citation>
    <scope>NUCLEOTIDE SEQUENCE [LARGE SCALE GENOMIC DNA]</scope>
    <source>
        <strain evidence="1 2">KCTC 52727</strain>
    </source>
</reference>
<dbReference type="EMBL" id="JAAGNZ010000001">
    <property type="protein sequence ID" value="NEU65963.1"/>
    <property type="molecule type" value="Genomic_DNA"/>
</dbReference>
<evidence type="ECO:0000313" key="1">
    <source>
        <dbReference type="EMBL" id="NEU65963.1"/>
    </source>
</evidence>
<accession>A0A6M0IG17</accession>
<protein>
    <submittedName>
        <fullName evidence="1">Uncharacterized protein</fullName>
    </submittedName>
</protein>
<dbReference type="Proteomes" id="UP000477386">
    <property type="component" value="Unassembled WGS sequence"/>
</dbReference>
<keyword evidence="2" id="KW-1185">Reference proteome</keyword>
<name>A0A6M0IG17_9BACT</name>
<dbReference type="AlphaFoldDB" id="A0A6M0IG17"/>